<evidence type="ECO:0000313" key="8">
    <source>
        <dbReference type="Proteomes" id="UP000596902"/>
    </source>
</evidence>
<evidence type="ECO:0000259" key="5">
    <source>
        <dbReference type="PROSITE" id="PS50090"/>
    </source>
</evidence>
<keyword evidence="2" id="KW-0238">DNA-binding</keyword>
<feature type="compositionally biased region" description="Basic and acidic residues" evidence="4">
    <location>
        <begin position="756"/>
        <end position="767"/>
    </location>
</feature>
<evidence type="ECO:0000256" key="1">
    <source>
        <dbReference type="ARBA" id="ARBA00004123"/>
    </source>
</evidence>
<evidence type="ECO:0000256" key="4">
    <source>
        <dbReference type="SAM" id="MobiDB-lite"/>
    </source>
</evidence>
<feature type="compositionally biased region" description="Polar residues" evidence="4">
    <location>
        <begin position="914"/>
        <end position="924"/>
    </location>
</feature>
<dbReference type="GeneID" id="62207099"/>
<feature type="compositionally biased region" description="Basic residues" evidence="4">
    <location>
        <begin position="484"/>
        <end position="496"/>
    </location>
</feature>
<dbReference type="InterPro" id="IPR051651">
    <property type="entry name" value="DMTF1_DNA-bind_reg"/>
</dbReference>
<dbReference type="PANTHER" id="PTHR46380:SF2">
    <property type="entry name" value="CYCLIN-D-BINDING MYB-LIKE TRANSCRIPTION FACTOR 1"/>
    <property type="match status" value="1"/>
</dbReference>
<dbReference type="PANTHER" id="PTHR46380">
    <property type="entry name" value="CYCLIN-D-BINDING MYB-LIKE TRANSCRIPTION FACTOR 1"/>
    <property type="match status" value="1"/>
</dbReference>
<name>A0A8H7ECG0_9PLEO</name>
<feature type="compositionally biased region" description="Basic and acidic residues" evidence="4">
    <location>
        <begin position="265"/>
        <end position="288"/>
    </location>
</feature>
<feature type="compositionally biased region" description="Basic and acidic residues" evidence="4">
    <location>
        <begin position="1125"/>
        <end position="1137"/>
    </location>
</feature>
<feature type="compositionally biased region" description="Basic and acidic residues" evidence="4">
    <location>
        <begin position="316"/>
        <end position="342"/>
    </location>
</feature>
<dbReference type="AlphaFoldDB" id="A0A8H7ECG0"/>
<dbReference type="InterPro" id="IPR009057">
    <property type="entry name" value="Homeodomain-like_sf"/>
</dbReference>
<feature type="compositionally biased region" description="Acidic residues" evidence="4">
    <location>
        <begin position="1069"/>
        <end position="1079"/>
    </location>
</feature>
<dbReference type="GO" id="GO:0000976">
    <property type="term" value="F:transcription cis-regulatory region binding"/>
    <property type="evidence" value="ECO:0007669"/>
    <property type="project" value="TreeGrafter"/>
</dbReference>
<dbReference type="Pfam" id="PF00249">
    <property type="entry name" value="Myb_DNA-binding"/>
    <property type="match status" value="1"/>
</dbReference>
<dbReference type="Proteomes" id="UP000596902">
    <property type="component" value="Unassembled WGS sequence"/>
</dbReference>
<accession>A0A8H7ECG0</accession>
<feature type="compositionally biased region" description="Basic residues" evidence="4">
    <location>
        <begin position="117"/>
        <end position="127"/>
    </location>
</feature>
<dbReference type="RefSeq" id="XP_038783266.1">
    <property type="nucleotide sequence ID" value="XM_038933921.1"/>
</dbReference>
<feature type="compositionally biased region" description="Basic residues" evidence="4">
    <location>
        <begin position="413"/>
        <end position="425"/>
    </location>
</feature>
<feature type="compositionally biased region" description="Basic and acidic residues" evidence="4">
    <location>
        <begin position="376"/>
        <end position="386"/>
    </location>
</feature>
<dbReference type="InterPro" id="IPR017930">
    <property type="entry name" value="Myb_dom"/>
</dbReference>
<feature type="compositionally biased region" description="Polar residues" evidence="4">
    <location>
        <begin position="1152"/>
        <end position="1166"/>
    </location>
</feature>
<feature type="compositionally biased region" description="Basic and acidic residues" evidence="4">
    <location>
        <begin position="1083"/>
        <end position="1093"/>
    </location>
</feature>
<evidence type="ECO:0008006" key="9">
    <source>
        <dbReference type="Google" id="ProtNLM"/>
    </source>
</evidence>
<feature type="domain" description="HTH myb-type" evidence="6">
    <location>
        <begin position="634"/>
        <end position="684"/>
    </location>
</feature>
<feature type="compositionally biased region" description="Polar residues" evidence="4">
    <location>
        <begin position="775"/>
        <end position="784"/>
    </location>
</feature>
<dbReference type="EMBL" id="JAAABM010000014">
    <property type="protein sequence ID" value="KAF7672923.1"/>
    <property type="molecule type" value="Genomic_DNA"/>
</dbReference>
<keyword evidence="8" id="KW-1185">Reference proteome</keyword>
<feature type="compositionally biased region" description="Basic residues" evidence="4">
    <location>
        <begin position="213"/>
        <end position="226"/>
    </location>
</feature>
<feature type="compositionally biased region" description="Acidic residues" evidence="4">
    <location>
        <begin position="903"/>
        <end position="913"/>
    </location>
</feature>
<feature type="region of interest" description="Disordered" evidence="4">
    <location>
        <begin position="751"/>
        <end position="1168"/>
    </location>
</feature>
<feature type="compositionally biased region" description="Basic and acidic residues" evidence="4">
    <location>
        <begin position="227"/>
        <end position="245"/>
    </location>
</feature>
<dbReference type="CDD" id="cd00167">
    <property type="entry name" value="SANT"/>
    <property type="match status" value="2"/>
</dbReference>
<feature type="compositionally biased region" description="Basic and acidic residues" evidence="4">
    <location>
        <begin position="467"/>
        <end position="483"/>
    </location>
</feature>
<comment type="caution">
    <text evidence="7">The sequence shown here is derived from an EMBL/GenBank/DDBJ whole genome shotgun (WGS) entry which is preliminary data.</text>
</comment>
<comment type="subcellular location">
    <subcellularLocation>
        <location evidence="1">Nucleus</location>
    </subcellularLocation>
</comment>
<feature type="compositionally biased region" description="Polar residues" evidence="4">
    <location>
        <begin position="164"/>
        <end position="208"/>
    </location>
</feature>
<evidence type="ECO:0000259" key="6">
    <source>
        <dbReference type="PROSITE" id="PS51294"/>
    </source>
</evidence>
<feature type="compositionally biased region" description="Acidic residues" evidence="4">
    <location>
        <begin position="852"/>
        <end position="863"/>
    </location>
</feature>
<feature type="region of interest" description="Disordered" evidence="4">
    <location>
        <begin position="97"/>
        <end position="514"/>
    </location>
</feature>
<feature type="compositionally biased region" description="Acidic residues" evidence="4">
    <location>
        <begin position="954"/>
        <end position="966"/>
    </location>
</feature>
<evidence type="ECO:0000256" key="3">
    <source>
        <dbReference type="ARBA" id="ARBA00023242"/>
    </source>
</evidence>
<dbReference type="GO" id="GO:0005634">
    <property type="term" value="C:nucleus"/>
    <property type="evidence" value="ECO:0007669"/>
    <property type="project" value="UniProtKB-SubCell"/>
</dbReference>
<reference evidence="7" key="2">
    <citation type="submission" date="2020-08" db="EMBL/GenBank/DDBJ databases">
        <title>Draft Genome Sequence of Cumin Blight Pathogen Alternaria burnsii.</title>
        <authorList>
            <person name="Feng Z."/>
        </authorList>
    </citation>
    <scope>NUCLEOTIDE SEQUENCE</scope>
    <source>
        <strain evidence="7">CBS107.38</strain>
    </source>
</reference>
<evidence type="ECO:0000313" key="7">
    <source>
        <dbReference type="EMBL" id="KAF7672923.1"/>
    </source>
</evidence>
<reference evidence="7" key="1">
    <citation type="submission" date="2020-01" db="EMBL/GenBank/DDBJ databases">
        <authorList>
            <person name="Feng Z.H.Z."/>
        </authorList>
    </citation>
    <scope>NUCLEOTIDE SEQUENCE</scope>
    <source>
        <strain evidence="7">CBS107.38</strain>
    </source>
</reference>
<organism evidence="7 8">
    <name type="scientific">Alternaria burnsii</name>
    <dbReference type="NCBI Taxonomy" id="1187904"/>
    <lineage>
        <taxon>Eukaryota</taxon>
        <taxon>Fungi</taxon>
        <taxon>Dikarya</taxon>
        <taxon>Ascomycota</taxon>
        <taxon>Pezizomycotina</taxon>
        <taxon>Dothideomycetes</taxon>
        <taxon>Pleosporomycetidae</taxon>
        <taxon>Pleosporales</taxon>
        <taxon>Pleosporineae</taxon>
        <taxon>Pleosporaceae</taxon>
        <taxon>Alternaria</taxon>
        <taxon>Alternaria sect. Alternaria</taxon>
    </lineage>
</organism>
<sequence length="1261" mass="141078">MSLSRVVTQVCGIRGITAPPMLESNPGYALFTDLRKKMGMTSSQPVPSPSRVANTSMVASPATKRKAHFIVGPNMDDVAASQQLMDEEDTRAAADGINRENMTLSQVNGRHDPSSPRQKKRKRKGAHKSGQNSTALSPAATQDLLAQRDDSPFPFPASQPEPELSTTNGLMRSTAIQVPDSQVAAQSLHTSAASPTANHVIPSSNIVPSSATKSKRTYKTSKRTRRDRLSRDNMQEDDFDHDRDISMLLEKALSPSRAPSKHRPSQGDDAKSGSHMELKDTPDLEGGHSRKAASELVNGTPTPKRRKIGSAKSATRVRDLIQDGPHDGNDEDGDLLRSTEKTKLKRIKKPRTPIAKSKNIYEIPDDDPRPANGHGENGDVQDKEAMDTGVTDATNSPAQPRGVGQLNTPKVASTRKPRSSLKKASKTNDEAHNSATAVRTPGQPLGDDDDEDTIMREPVSSDEDDYRDLPPDDSSRDESEKKEQKKKRKSTTKKATPRRESGKFSYKRKNVQTGTAAERALAGVDHTVNYPPDLRTTGDFTADEEELIRRAVRDYQDRKELEIPQLVRIIQWSKQDPALNRTNGEVSGKNDWTPQDLDNARESAEFWNDIKNITTRRSFDRMRRHIRQTYHMFKSGAWTDEEDQLLRDLYSQHPNKWKVIEVGMGDRSMHDCQNRWRDYLQYGDKLKSSRWEPEEEELFIHAITTVAQRDEDYRAEQGLPPVDEYTIKHINWQQVSREMDNTRSRIQVVAKWKNLQKRDPPPHIRVEHKPRKNKSALSGLTASDPTPRKRGRPLQGGGQTPKGRHVDKSQEVIDNSDDGEVHDAPPSEERGRPSLGESSVVKKSMNFRTTEPDDIVDDSDEDEQANRQTNGSPTKKKRRKSGKSQGMEGEKPKKSKKSKMRDEIEDPDDEEVNGDQNVTRSSPPSKKRGRPRKNGNTESEEPKRRRKSKAAPESVEDLELREEDQSEQAGSNGNDVEEDATSATSIRPNNVPNQRLDDGHEEPRDIDEDEDPIEDEDDQPRAAPDSPAKDVDAEQSEADSGDAVSQKDDEEVDEGEKQLDVTHNGPAENLDDDQLEADSDATSQKENEERSGEEVDEASIPPHSPAADVNDNQSDANGDATPPQKQDETSPLDEEKSQSSPPPKTEEKLSINPGSSKPTVSDSSKMQWGDLYDLIARLQERRDEEEGDIDWEGVAEEMSTEDRNYIWSEETLRTAFEDMVQLIKDNGKEVDTEDLPGTVDDIMDFVSGEHGDEIEEYYSLE</sequence>
<proteinExistence type="predicted"/>
<feature type="compositionally biased region" description="Polar residues" evidence="4">
    <location>
        <begin position="981"/>
        <end position="993"/>
    </location>
</feature>
<feature type="compositionally biased region" description="Polar residues" evidence="4">
    <location>
        <begin position="40"/>
        <end position="58"/>
    </location>
</feature>
<feature type="domain" description="Myb-like" evidence="5">
    <location>
        <begin position="634"/>
        <end position="680"/>
    </location>
</feature>
<dbReference type="SUPFAM" id="SSF46689">
    <property type="entry name" value="Homeodomain-like"/>
    <property type="match status" value="1"/>
</dbReference>
<feature type="compositionally biased region" description="Basic and acidic residues" evidence="4">
    <location>
        <begin position="819"/>
        <end position="832"/>
    </location>
</feature>
<dbReference type="Gene3D" id="1.10.10.60">
    <property type="entry name" value="Homeodomain-like"/>
    <property type="match status" value="2"/>
</dbReference>
<dbReference type="PROSITE" id="PS51294">
    <property type="entry name" value="HTH_MYB"/>
    <property type="match status" value="1"/>
</dbReference>
<gene>
    <name evidence="7" type="ORF">GT037_008874</name>
</gene>
<evidence type="ECO:0000256" key="2">
    <source>
        <dbReference type="ARBA" id="ARBA00023125"/>
    </source>
</evidence>
<protein>
    <recommendedName>
        <fullName evidence="9">DNA-binding protein</fullName>
    </recommendedName>
</protein>
<feature type="compositionally biased region" description="Polar residues" evidence="4">
    <location>
        <begin position="129"/>
        <end position="140"/>
    </location>
</feature>
<feature type="compositionally biased region" description="Acidic residues" evidence="4">
    <location>
        <begin position="1004"/>
        <end position="1018"/>
    </location>
</feature>
<keyword evidence="3" id="KW-0539">Nucleus</keyword>
<dbReference type="PROSITE" id="PS50090">
    <property type="entry name" value="MYB_LIKE"/>
    <property type="match status" value="2"/>
</dbReference>
<feature type="region of interest" description="Disordered" evidence="4">
    <location>
        <begin position="40"/>
        <end position="59"/>
    </location>
</feature>
<dbReference type="GO" id="GO:0003700">
    <property type="term" value="F:DNA-binding transcription factor activity"/>
    <property type="evidence" value="ECO:0007669"/>
    <property type="project" value="TreeGrafter"/>
</dbReference>
<dbReference type="InterPro" id="IPR001005">
    <property type="entry name" value="SANT/Myb"/>
</dbReference>
<dbReference type="SMART" id="SM00717">
    <property type="entry name" value="SANT"/>
    <property type="match status" value="3"/>
</dbReference>
<feature type="domain" description="Myb-like" evidence="5">
    <location>
        <begin position="683"/>
        <end position="756"/>
    </location>
</feature>